<dbReference type="RefSeq" id="WP_050429275.1">
    <property type="nucleotide sequence ID" value="NZ_CP012159.1"/>
</dbReference>
<dbReference type="Proteomes" id="UP000067626">
    <property type="component" value="Chromosome"/>
</dbReference>
<dbReference type="KEGG" id="ccro:CMC5_009430"/>
<feature type="chain" id="PRO_5005459006" description="Porin" evidence="1">
    <location>
        <begin position="22"/>
        <end position="460"/>
    </location>
</feature>
<evidence type="ECO:0000313" key="2">
    <source>
        <dbReference type="EMBL" id="AKT36822.1"/>
    </source>
</evidence>
<keyword evidence="3" id="KW-1185">Reference proteome</keyword>
<sequence>MRVLGAAFTVAALSVAATASAQVISPPPGFPPVQSTPTPAFPNLSQGATIPLSEDGSRFLRVMAWSQVWLRYTELNPDSVVREEPTSSALDFAVRRARLLVQAQVSKDVMLVAHFGMNNQSSVSGGFGTGADTPKRPQLYMHDIWGQYQIVDEVLSMGAGLHYWQGPTRLANSTTISMLPIDMPISNWPTIDKTDQFARQLGVYAKGKIEKFDYRVAINEPFSTPGTPGEGRADYNPRSQSKAFTGYFKYDFLEPESNALPYAVGTYLGKKKVWNVGTGFYYHPNAMSYLSAGEERKADQLFLGVDTFVDLPAGKAGAFTGYVSAQYEDSGPGYVRNVGILNPSSGVAEGAAGSFNGAGNAVPTMGTGITYYGILGWLAPWSFGRAGQLQPYASVRWSNFTALGDPVVVPDIGLNWLILGHNAKITINYRSRPVFQPVPSGKPVEDTRKSELTLQTHVYL</sequence>
<dbReference type="AlphaFoldDB" id="A0A0K1E813"/>
<reference evidence="2 3" key="1">
    <citation type="submission" date="2015-07" db="EMBL/GenBank/DDBJ databases">
        <title>Genome analysis of myxobacterium Chondromyces crocatus Cm c5 reveals a high potential for natural compound synthesis and the genetic basis for the loss of fruiting body formation.</title>
        <authorList>
            <person name="Zaburannyi N."/>
            <person name="Bunk B."/>
            <person name="Maier J."/>
            <person name="Overmann J."/>
            <person name="Mueller R."/>
        </authorList>
    </citation>
    <scope>NUCLEOTIDE SEQUENCE [LARGE SCALE GENOMIC DNA]</scope>
    <source>
        <strain evidence="2 3">Cm c5</strain>
    </source>
</reference>
<dbReference type="OrthoDB" id="314848at2"/>
<keyword evidence="1" id="KW-0732">Signal</keyword>
<evidence type="ECO:0000256" key="1">
    <source>
        <dbReference type="SAM" id="SignalP"/>
    </source>
</evidence>
<gene>
    <name evidence="2" type="ORF">CMC5_009430</name>
</gene>
<protein>
    <recommendedName>
        <fullName evidence="4">Porin</fullName>
    </recommendedName>
</protein>
<proteinExistence type="predicted"/>
<organism evidence="2 3">
    <name type="scientific">Chondromyces crocatus</name>
    <dbReference type="NCBI Taxonomy" id="52"/>
    <lineage>
        <taxon>Bacteria</taxon>
        <taxon>Pseudomonadati</taxon>
        <taxon>Myxococcota</taxon>
        <taxon>Polyangia</taxon>
        <taxon>Polyangiales</taxon>
        <taxon>Polyangiaceae</taxon>
        <taxon>Chondromyces</taxon>
    </lineage>
</organism>
<evidence type="ECO:0000313" key="3">
    <source>
        <dbReference type="Proteomes" id="UP000067626"/>
    </source>
</evidence>
<dbReference type="EMBL" id="CP012159">
    <property type="protein sequence ID" value="AKT36822.1"/>
    <property type="molecule type" value="Genomic_DNA"/>
</dbReference>
<dbReference type="Gene3D" id="2.40.160.10">
    <property type="entry name" value="Porin"/>
    <property type="match status" value="1"/>
</dbReference>
<evidence type="ECO:0008006" key="4">
    <source>
        <dbReference type="Google" id="ProtNLM"/>
    </source>
</evidence>
<dbReference type="InterPro" id="IPR023614">
    <property type="entry name" value="Porin_dom_sf"/>
</dbReference>
<dbReference type="STRING" id="52.CMC5_009430"/>
<accession>A0A0K1E813</accession>
<name>A0A0K1E813_CHOCO</name>
<feature type="signal peptide" evidence="1">
    <location>
        <begin position="1"/>
        <end position="21"/>
    </location>
</feature>